<evidence type="ECO:0000256" key="2">
    <source>
        <dbReference type="SAM" id="Phobius"/>
    </source>
</evidence>
<accession>A0A3B0A699</accession>
<keyword evidence="2" id="KW-0812">Transmembrane</keyword>
<protein>
    <submittedName>
        <fullName evidence="3">Uncharacterized protein</fullName>
    </submittedName>
</protein>
<dbReference type="AlphaFoldDB" id="A0A3B0A699"/>
<dbReference type="Proteomes" id="UP000279968">
    <property type="component" value="Unassembled WGS sequence"/>
</dbReference>
<evidence type="ECO:0000313" key="3">
    <source>
        <dbReference type="EMBL" id="RKN55919.1"/>
    </source>
</evidence>
<keyword evidence="2" id="KW-1133">Transmembrane helix</keyword>
<name>A0A3B0A699_9ACTN</name>
<sequence>MGSFERTRQARREVADGAAVGMSAGWRIGIAVLVVLAVGAAIAIGSWYFRVATSGVKGAGDATRITNDGQNRVNAQEWFAGMYQEIRSTDRRIDEAYAEVSRKPTEINQENYRGLVNRCIDMVGDYNAEAQKVSRGQWRDPSLPAQIDDTDPTTDCRAAHSPDPATTR</sequence>
<keyword evidence="4" id="KW-1185">Reference proteome</keyword>
<comment type="caution">
    <text evidence="3">The sequence shown here is derived from an EMBL/GenBank/DDBJ whole genome shotgun (WGS) entry which is preliminary data.</text>
</comment>
<dbReference type="RefSeq" id="WP_120780102.1">
    <property type="nucleotide sequence ID" value="NZ_JBHLUP010000002.1"/>
</dbReference>
<evidence type="ECO:0000313" key="4">
    <source>
        <dbReference type="Proteomes" id="UP000279968"/>
    </source>
</evidence>
<organism evidence="3 4">
    <name type="scientific">Micromonospora costi</name>
    <dbReference type="NCBI Taxonomy" id="1530042"/>
    <lineage>
        <taxon>Bacteria</taxon>
        <taxon>Bacillati</taxon>
        <taxon>Actinomycetota</taxon>
        <taxon>Actinomycetes</taxon>
        <taxon>Micromonosporales</taxon>
        <taxon>Micromonosporaceae</taxon>
        <taxon>Micromonospora</taxon>
    </lineage>
</organism>
<keyword evidence="2" id="KW-0472">Membrane</keyword>
<gene>
    <name evidence="3" type="ORF">D7193_15130</name>
</gene>
<feature type="region of interest" description="Disordered" evidence="1">
    <location>
        <begin position="133"/>
        <end position="168"/>
    </location>
</feature>
<evidence type="ECO:0000256" key="1">
    <source>
        <dbReference type="SAM" id="MobiDB-lite"/>
    </source>
</evidence>
<reference evidence="3 4" key="1">
    <citation type="journal article" date="2015" name="Int. J. Syst. Evol. Microbiol.">
        <title>Micromonospora costi sp. nov., isolated from a leaf of Costus speciosus.</title>
        <authorList>
            <person name="Thawai C."/>
        </authorList>
    </citation>
    <scope>NUCLEOTIDE SEQUENCE [LARGE SCALE GENOMIC DNA]</scope>
    <source>
        <strain evidence="3 4">CS1-12</strain>
    </source>
</reference>
<dbReference type="EMBL" id="RBAN01000002">
    <property type="protein sequence ID" value="RKN55919.1"/>
    <property type="molecule type" value="Genomic_DNA"/>
</dbReference>
<feature type="transmembrane region" description="Helical" evidence="2">
    <location>
        <begin position="28"/>
        <end position="49"/>
    </location>
</feature>
<proteinExistence type="predicted"/>